<keyword evidence="2" id="KW-1185">Reference proteome</keyword>
<name>A0A4C2A948_EUMVA</name>
<evidence type="ECO:0000313" key="2">
    <source>
        <dbReference type="Proteomes" id="UP000299102"/>
    </source>
</evidence>
<gene>
    <name evidence="1" type="ORF">EVAR_69730_1</name>
</gene>
<dbReference type="EMBL" id="BGZK01002813">
    <property type="protein sequence ID" value="GBP96628.1"/>
    <property type="molecule type" value="Genomic_DNA"/>
</dbReference>
<dbReference type="AlphaFoldDB" id="A0A4C2A948"/>
<protein>
    <submittedName>
        <fullName evidence="1">Uncharacterized protein</fullName>
    </submittedName>
</protein>
<evidence type="ECO:0000313" key="1">
    <source>
        <dbReference type="EMBL" id="GBP96628.1"/>
    </source>
</evidence>
<dbReference type="Proteomes" id="UP000299102">
    <property type="component" value="Unassembled WGS sequence"/>
</dbReference>
<comment type="caution">
    <text evidence="1">The sequence shown here is derived from an EMBL/GenBank/DDBJ whole genome shotgun (WGS) entry which is preliminary data.</text>
</comment>
<organism evidence="1 2">
    <name type="scientific">Eumeta variegata</name>
    <name type="common">Bagworm moth</name>
    <name type="synonym">Eumeta japonica</name>
    <dbReference type="NCBI Taxonomy" id="151549"/>
    <lineage>
        <taxon>Eukaryota</taxon>
        <taxon>Metazoa</taxon>
        <taxon>Ecdysozoa</taxon>
        <taxon>Arthropoda</taxon>
        <taxon>Hexapoda</taxon>
        <taxon>Insecta</taxon>
        <taxon>Pterygota</taxon>
        <taxon>Neoptera</taxon>
        <taxon>Endopterygota</taxon>
        <taxon>Lepidoptera</taxon>
        <taxon>Glossata</taxon>
        <taxon>Ditrysia</taxon>
        <taxon>Tineoidea</taxon>
        <taxon>Psychidae</taxon>
        <taxon>Oiketicinae</taxon>
        <taxon>Eumeta</taxon>
    </lineage>
</organism>
<proteinExistence type="predicted"/>
<reference evidence="1 2" key="1">
    <citation type="journal article" date="2019" name="Commun. Biol.">
        <title>The bagworm genome reveals a unique fibroin gene that provides high tensile strength.</title>
        <authorList>
            <person name="Kono N."/>
            <person name="Nakamura H."/>
            <person name="Ohtoshi R."/>
            <person name="Tomita M."/>
            <person name="Numata K."/>
            <person name="Arakawa K."/>
        </authorList>
    </citation>
    <scope>NUCLEOTIDE SEQUENCE [LARGE SCALE GENOMIC DNA]</scope>
</reference>
<accession>A0A4C2A948</accession>
<sequence>MCLGGRVKPLVKTVDTALDLCRARVRILRGNTGVRACVRAYVRTNVHTCVRTCVRTCASACLRAACLHGCVRE</sequence>